<dbReference type="Pfam" id="PF00069">
    <property type="entry name" value="Pkinase"/>
    <property type="match status" value="1"/>
</dbReference>
<dbReference type="InterPro" id="IPR011009">
    <property type="entry name" value="Kinase-like_dom_sf"/>
</dbReference>
<evidence type="ECO:0000256" key="9">
    <source>
        <dbReference type="ARBA" id="ARBA00022840"/>
    </source>
</evidence>
<dbReference type="Proteomes" id="UP000516437">
    <property type="component" value="Unassembled WGS sequence"/>
</dbReference>
<dbReference type="GO" id="GO:0004674">
    <property type="term" value="F:protein serine/threonine kinase activity"/>
    <property type="evidence" value="ECO:0007669"/>
    <property type="project" value="UniProtKB-KW"/>
</dbReference>
<dbReference type="PANTHER" id="PTHR47974">
    <property type="entry name" value="OS07G0415500 PROTEIN"/>
    <property type="match status" value="1"/>
</dbReference>
<protein>
    <recommendedName>
        <fullName evidence="17">Receptor-like serine/threonine-protein kinase</fullName>
        <ecNumber evidence="17">2.7.11.1</ecNumber>
    </recommendedName>
</protein>
<proteinExistence type="inferred from homology"/>
<keyword evidence="7 17" id="KW-0547">Nucleotide-binding</keyword>
<dbReference type="PROSITE" id="PS50927">
    <property type="entry name" value="BULB_LECTIN"/>
    <property type="match status" value="1"/>
</dbReference>
<dbReference type="PROSITE" id="PS50011">
    <property type="entry name" value="PROTEIN_KINASE_DOM"/>
    <property type="match status" value="1"/>
</dbReference>
<dbReference type="SMART" id="SM00473">
    <property type="entry name" value="PAN_AP"/>
    <property type="match status" value="1"/>
</dbReference>
<keyword evidence="26" id="KW-1185">Reference proteome</keyword>
<feature type="binding site" evidence="19">
    <location>
        <position position="460"/>
    </location>
    <ligand>
        <name>ATP</name>
        <dbReference type="ChEBI" id="CHEBI:30616"/>
    </ligand>
</feature>
<reference evidence="25 26" key="1">
    <citation type="journal article" date="2019" name="Plant Biotechnol. J.">
        <title>The red bayberry genome and genetic basis of sex determination.</title>
        <authorList>
            <person name="Jia H.M."/>
            <person name="Jia H.J."/>
            <person name="Cai Q.L."/>
            <person name="Wang Y."/>
            <person name="Zhao H.B."/>
            <person name="Yang W.F."/>
            <person name="Wang G.Y."/>
            <person name="Li Y.H."/>
            <person name="Zhan D.L."/>
            <person name="Shen Y.T."/>
            <person name="Niu Q.F."/>
            <person name="Chang L."/>
            <person name="Qiu J."/>
            <person name="Zhao L."/>
            <person name="Xie H.B."/>
            <person name="Fu W.Y."/>
            <person name="Jin J."/>
            <person name="Li X.W."/>
            <person name="Jiao Y."/>
            <person name="Zhou C.C."/>
            <person name="Tu T."/>
            <person name="Chai C.Y."/>
            <person name="Gao J.L."/>
            <person name="Fan L.J."/>
            <person name="van de Weg E."/>
            <person name="Wang J.Y."/>
            <person name="Gao Z.S."/>
        </authorList>
    </citation>
    <scope>NUCLEOTIDE SEQUENCE [LARGE SCALE GENOMIC DNA]</scope>
    <source>
        <tissue evidence="25">Leaves</tissue>
    </source>
</reference>
<evidence type="ECO:0000259" key="23">
    <source>
        <dbReference type="PROSITE" id="PS50927"/>
    </source>
</evidence>
<feature type="domain" description="Bulb-type lectin" evidence="23">
    <location>
        <begin position="1"/>
        <end position="69"/>
    </location>
</feature>
<dbReference type="PANTHER" id="PTHR47974:SF4">
    <property type="entry name" value="RECEPTOR-LIKE SERINE_THREONINE-PROTEIN KINASE"/>
    <property type="match status" value="1"/>
</dbReference>
<dbReference type="FunFam" id="3.50.4.10:FF:000022">
    <property type="entry name" value="Serine/threonine-protein kinase"/>
    <property type="match status" value="1"/>
</dbReference>
<dbReference type="InterPro" id="IPR001480">
    <property type="entry name" value="Bulb-type_lectin_dom"/>
</dbReference>
<dbReference type="InterPro" id="IPR000858">
    <property type="entry name" value="S_locus_glycoprot_dom"/>
</dbReference>
<evidence type="ECO:0000256" key="11">
    <source>
        <dbReference type="ARBA" id="ARBA00023136"/>
    </source>
</evidence>
<dbReference type="InterPro" id="IPR008271">
    <property type="entry name" value="Ser/Thr_kinase_AS"/>
</dbReference>
<evidence type="ECO:0000259" key="22">
    <source>
        <dbReference type="PROSITE" id="PS50026"/>
    </source>
</evidence>
<dbReference type="InterPro" id="IPR017441">
    <property type="entry name" value="Protein_kinase_ATP_BS"/>
</dbReference>
<dbReference type="Pfam" id="PF00954">
    <property type="entry name" value="S_locus_glycop"/>
    <property type="match status" value="1"/>
</dbReference>
<keyword evidence="8 17" id="KW-0418">Kinase</keyword>
<dbReference type="InterPro" id="IPR000742">
    <property type="entry name" value="EGF"/>
</dbReference>
<feature type="domain" description="EGF-like" evidence="22">
    <location>
        <begin position="202"/>
        <end position="238"/>
    </location>
</feature>
<dbReference type="EC" id="2.7.11.1" evidence="17"/>
<dbReference type="SMART" id="SM00220">
    <property type="entry name" value="S_TKc"/>
    <property type="match status" value="1"/>
</dbReference>
<keyword evidence="11 20" id="KW-0472">Membrane</keyword>
<evidence type="ECO:0000256" key="17">
    <source>
        <dbReference type="PIRNR" id="PIRNR000641"/>
    </source>
</evidence>
<comment type="similarity">
    <text evidence="17">Belongs to the protein kinase superfamily. Ser/Thr protein kinase family.</text>
</comment>
<dbReference type="FunFam" id="3.30.200.20:FF:000059">
    <property type="entry name" value="S-receptor-like serine/threonine-protein kinase"/>
    <property type="match status" value="1"/>
</dbReference>
<evidence type="ECO:0000256" key="1">
    <source>
        <dbReference type="ARBA" id="ARBA00004479"/>
    </source>
</evidence>
<keyword evidence="12" id="KW-1015">Disulfide bond</keyword>
<dbReference type="GO" id="GO:0005524">
    <property type="term" value="F:ATP binding"/>
    <property type="evidence" value="ECO:0007669"/>
    <property type="project" value="UniProtKB-UniRule"/>
</dbReference>
<dbReference type="Gene3D" id="1.10.510.10">
    <property type="entry name" value="Transferase(Phosphotransferase) domain 1"/>
    <property type="match status" value="1"/>
</dbReference>
<gene>
    <name evidence="25" type="ORF">CJ030_MR0G006710</name>
</gene>
<evidence type="ECO:0000259" key="21">
    <source>
        <dbReference type="PROSITE" id="PS50011"/>
    </source>
</evidence>
<dbReference type="FunFam" id="1.10.510.10:FF:000302">
    <property type="entry name" value="Serine/threonine-protein kinase"/>
    <property type="match status" value="1"/>
</dbReference>
<dbReference type="AlphaFoldDB" id="A0A6A1UJG2"/>
<evidence type="ECO:0000259" key="24">
    <source>
        <dbReference type="PROSITE" id="PS50948"/>
    </source>
</evidence>
<evidence type="ECO:0000256" key="13">
    <source>
        <dbReference type="ARBA" id="ARBA00023170"/>
    </source>
</evidence>
<dbReference type="Gene3D" id="3.30.200.20">
    <property type="entry name" value="Phosphorylase Kinase, domain 1"/>
    <property type="match status" value="1"/>
</dbReference>
<dbReference type="Pfam" id="PF08276">
    <property type="entry name" value="PAN_2"/>
    <property type="match status" value="1"/>
</dbReference>
<dbReference type="FunFam" id="2.90.10.10:FF:000015">
    <property type="entry name" value="Serine/threonine-protein kinase"/>
    <property type="match status" value="1"/>
</dbReference>
<dbReference type="OrthoDB" id="619632at2759"/>
<dbReference type="SMART" id="SM00181">
    <property type="entry name" value="EGF"/>
    <property type="match status" value="1"/>
</dbReference>
<keyword evidence="3 18" id="KW-0245">EGF-like domain</keyword>
<dbReference type="InterPro" id="IPR036426">
    <property type="entry name" value="Bulb-type_lectin_dom_sf"/>
</dbReference>
<evidence type="ECO:0000256" key="6">
    <source>
        <dbReference type="ARBA" id="ARBA00022729"/>
    </source>
</evidence>
<evidence type="ECO:0000256" key="8">
    <source>
        <dbReference type="ARBA" id="ARBA00022777"/>
    </source>
</evidence>
<dbReference type="PROSITE" id="PS50948">
    <property type="entry name" value="PAN"/>
    <property type="match status" value="1"/>
</dbReference>
<dbReference type="InterPro" id="IPR000719">
    <property type="entry name" value="Prot_kinase_dom"/>
</dbReference>
<dbReference type="InterPro" id="IPR024171">
    <property type="entry name" value="SRK-like_kinase"/>
</dbReference>
<dbReference type="SUPFAM" id="SSF51110">
    <property type="entry name" value="alpha-D-mannose-specific plant lectins"/>
    <property type="match status" value="1"/>
</dbReference>
<accession>A0A6A1UJG2</accession>
<keyword evidence="4 17" id="KW-0808">Transferase</keyword>
<keyword evidence="9 17" id="KW-0067">ATP-binding</keyword>
<evidence type="ECO:0000256" key="14">
    <source>
        <dbReference type="ARBA" id="ARBA00023180"/>
    </source>
</evidence>
<evidence type="ECO:0000256" key="3">
    <source>
        <dbReference type="ARBA" id="ARBA00022536"/>
    </source>
</evidence>
<comment type="caution">
    <text evidence="18">Lacks conserved residue(s) required for the propagation of feature annotation.</text>
</comment>
<sequence length="715" mass="80369">MANRDRPVNGRGSRISLQRDGAMVLNDIDGSNVWETNTTSANVDRAELLDSGNLALKDPSGKILWQSFDFPIDTLLPNQPLTKSKKLVSLLARKSFYSGYFSFYFDSDNVLKLMYDGPDISSLYWPNPDYNVYQNGRTNYNSSRLAVLDEMGSFSSSDRLQFGATDLGFGIKRRLTIDYDGNLRLYSLNNSSGLWDITWVALTEECTVHGICGRNGICVYTPDPKCSCPPGYEVSDPSNWIKGCKPKFNQTCSQAKDVKFVEIPEVDFYGFDLNYSNQISIDACRKLCVEDCRCEAFSYRLTGQGVCYTKGTLFNGYRSPGFPGSIYLKLPATLEITESNSLNGANPTCTLQESKISIGSLSMYNNSSKNLRWVYLYWFVSVIGAIEVVLVLLSWSLLFRGKGVPTSMEDGYRLMASQFRKFSYAELRKVTKKFKEELGRGASGVVYKGVLADERVVAVKRLGDMYQGEEVFRAELGTIGKINHMNLVRMWGFCSEHSHRVLVYEHIENGSLDKHLFPPNLLGWKERFKVALGTAKGLAYLHHECLEWVIHCDVKPENILLDSDYEPKIADFGLAKLSQRGSPSTEFSQIRGTKGYMAPEWALNLPITAKVDVFSYGVVILELVKGMRLSYWMSEASEGTENVLTSFAGVVKRDIHLGKKSGIEDIVDPRLEGQFSRNQAAKFVEIGISCVDEDRNKRPTMDWVVQVLLECEDEA</sequence>
<dbReference type="Gene3D" id="3.50.4.10">
    <property type="entry name" value="Hepatocyte Growth Factor"/>
    <property type="match status" value="1"/>
</dbReference>
<keyword evidence="2 17" id="KW-0723">Serine/threonine-protein kinase</keyword>
<comment type="catalytic activity">
    <reaction evidence="16 17">
        <text>L-seryl-[protein] + ATP = O-phospho-L-seryl-[protein] + ADP + H(+)</text>
        <dbReference type="Rhea" id="RHEA:17989"/>
        <dbReference type="Rhea" id="RHEA-COMP:9863"/>
        <dbReference type="Rhea" id="RHEA-COMP:11604"/>
        <dbReference type="ChEBI" id="CHEBI:15378"/>
        <dbReference type="ChEBI" id="CHEBI:29999"/>
        <dbReference type="ChEBI" id="CHEBI:30616"/>
        <dbReference type="ChEBI" id="CHEBI:83421"/>
        <dbReference type="ChEBI" id="CHEBI:456216"/>
        <dbReference type="EC" id="2.7.11.1"/>
    </reaction>
</comment>
<dbReference type="SMART" id="SM00108">
    <property type="entry name" value="B_lectin"/>
    <property type="match status" value="1"/>
</dbReference>
<keyword evidence="10 20" id="KW-1133">Transmembrane helix</keyword>
<comment type="catalytic activity">
    <reaction evidence="15 17">
        <text>L-threonyl-[protein] + ATP = O-phospho-L-threonyl-[protein] + ADP + H(+)</text>
        <dbReference type="Rhea" id="RHEA:46608"/>
        <dbReference type="Rhea" id="RHEA-COMP:11060"/>
        <dbReference type="Rhea" id="RHEA-COMP:11605"/>
        <dbReference type="ChEBI" id="CHEBI:15378"/>
        <dbReference type="ChEBI" id="CHEBI:30013"/>
        <dbReference type="ChEBI" id="CHEBI:30616"/>
        <dbReference type="ChEBI" id="CHEBI:61977"/>
        <dbReference type="ChEBI" id="CHEBI:456216"/>
        <dbReference type="EC" id="2.7.11.1"/>
    </reaction>
</comment>
<evidence type="ECO:0000313" key="25">
    <source>
        <dbReference type="EMBL" id="KAB1200644.1"/>
    </source>
</evidence>
<dbReference type="PIRSF" id="PIRSF000641">
    <property type="entry name" value="SRK"/>
    <property type="match status" value="1"/>
</dbReference>
<dbReference type="GO" id="GO:0048544">
    <property type="term" value="P:recognition of pollen"/>
    <property type="evidence" value="ECO:0007669"/>
    <property type="project" value="InterPro"/>
</dbReference>
<keyword evidence="6" id="KW-0732">Signal</keyword>
<dbReference type="CDD" id="cd01098">
    <property type="entry name" value="PAN_AP_plant"/>
    <property type="match status" value="1"/>
</dbReference>
<evidence type="ECO:0000256" key="19">
    <source>
        <dbReference type="PROSITE-ProRule" id="PRU10141"/>
    </source>
</evidence>
<dbReference type="CDD" id="cd00053">
    <property type="entry name" value="EGF"/>
    <property type="match status" value="1"/>
</dbReference>
<keyword evidence="13 25" id="KW-0675">Receptor</keyword>
<evidence type="ECO:0000256" key="16">
    <source>
        <dbReference type="ARBA" id="ARBA00048679"/>
    </source>
</evidence>
<evidence type="ECO:0000256" key="2">
    <source>
        <dbReference type="ARBA" id="ARBA00022527"/>
    </source>
</evidence>
<dbReference type="PROSITE" id="PS50026">
    <property type="entry name" value="EGF_3"/>
    <property type="match status" value="1"/>
</dbReference>
<evidence type="ECO:0000256" key="7">
    <source>
        <dbReference type="ARBA" id="ARBA00022741"/>
    </source>
</evidence>
<dbReference type="PROSITE" id="PS00108">
    <property type="entry name" value="PROTEIN_KINASE_ST"/>
    <property type="match status" value="1"/>
</dbReference>
<dbReference type="InterPro" id="IPR003609">
    <property type="entry name" value="Pan_app"/>
</dbReference>
<dbReference type="SUPFAM" id="SSF56112">
    <property type="entry name" value="Protein kinase-like (PK-like)"/>
    <property type="match status" value="1"/>
</dbReference>
<evidence type="ECO:0000256" key="15">
    <source>
        <dbReference type="ARBA" id="ARBA00047899"/>
    </source>
</evidence>
<dbReference type="Gene3D" id="2.90.10.10">
    <property type="entry name" value="Bulb-type lectin domain"/>
    <property type="match status" value="1"/>
</dbReference>
<evidence type="ECO:0000256" key="5">
    <source>
        <dbReference type="ARBA" id="ARBA00022692"/>
    </source>
</evidence>
<feature type="domain" description="Protein kinase" evidence="21">
    <location>
        <begin position="432"/>
        <end position="709"/>
    </location>
</feature>
<keyword evidence="5 20" id="KW-0812">Transmembrane</keyword>
<feature type="transmembrane region" description="Helical" evidence="20">
    <location>
        <begin position="375"/>
        <end position="398"/>
    </location>
</feature>
<comment type="caution">
    <text evidence="25">The sequence shown here is derived from an EMBL/GenBank/DDBJ whole genome shotgun (WGS) entry which is preliminary data.</text>
</comment>
<evidence type="ECO:0000256" key="18">
    <source>
        <dbReference type="PROSITE-ProRule" id="PRU00076"/>
    </source>
</evidence>
<dbReference type="GO" id="GO:0016020">
    <property type="term" value="C:membrane"/>
    <property type="evidence" value="ECO:0007669"/>
    <property type="project" value="UniProtKB-SubCell"/>
</dbReference>
<keyword evidence="14" id="KW-0325">Glycoprotein</keyword>
<dbReference type="EMBL" id="RXIC02000139">
    <property type="protein sequence ID" value="KAB1200644.1"/>
    <property type="molecule type" value="Genomic_DNA"/>
</dbReference>
<comment type="subcellular location">
    <subcellularLocation>
        <location evidence="1">Membrane</location>
        <topology evidence="1">Single-pass type I membrane protein</topology>
    </subcellularLocation>
</comment>
<dbReference type="Pfam" id="PF01453">
    <property type="entry name" value="B_lectin"/>
    <property type="match status" value="1"/>
</dbReference>
<evidence type="ECO:0000256" key="12">
    <source>
        <dbReference type="ARBA" id="ARBA00023157"/>
    </source>
</evidence>
<evidence type="ECO:0000313" key="26">
    <source>
        <dbReference type="Proteomes" id="UP000516437"/>
    </source>
</evidence>
<feature type="domain" description="Apple" evidence="24">
    <location>
        <begin position="252"/>
        <end position="332"/>
    </location>
</feature>
<name>A0A6A1UJG2_9ROSI</name>
<evidence type="ECO:0000256" key="4">
    <source>
        <dbReference type="ARBA" id="ARBA00022679"/>
    </source>
</evidence>
<evidence type="ECO:0000256" key="10">
    <source>
        <dbReference type="ARBA" id="ARBA00022989"/>
    </source>
</evidence>
<dbReference type="PROSITE" id="PS00107">
    <property type="entry name" value="PROTEIN_KINASE_ATP"/>
    <property type="match status" value="1"/>
</dbReference>
<dbReference type="CDD" id="cd00028">
    <property type="entry name" value="B_lectin"/>
    <property type="match status" value="1"/>
</dbReference>
<organism evidence="25 26">
    <name type="scientific">Morella rubra</name>
    <name type="common">Chinese bayberry</name>
    <dbReference type="NCBI Taxonomy" id="262757"/>
    <lineage>
        <taxon>Eukaryota</taxon>
        <taxon>Viridiplantae</taxon>
        <taxon>Streptophyta</taxon>
        <taxon>Embryophyta</taxon>
        <taxon>Tracheophyta</taxon>
        <taxon>Spermatophyta</taxon>
        <taxon>Magnoliopsida</taxon>
        <taxon>eudicotyledons</taxon>
        <taxon>Gunneridae</taxon>
        <taxon>Pentapetalae</taxon>
        <taxon>rosids</taxon>
        <taxon>fabids</taxon>
        <taxon>Fagales</taxon>
        <taxon>Myricaceae</taxon>
        <taxon>Morella</taxon>
    </lineage>
</organism>
<evidence type="ECO:0000256" key="20">
    <source>
        <dbReference type="SAM" id="Phobius"/>
    </source>
</evidence>